<dbReference type="InterPro" id="IPR036864">
    <property type="entry name" value="Zn2-C6_fun-type_DNA-bd_sf"/>
</dbReference>
<dbReference type="Pfam" id="PF00172">
    <property type="entry name" value="Zn_clus"/>
    <property type="match status" value="1"/>
</dbReference>
<evidence type="ECO:0000313" key="4">
    <source>
        <dbReference type="Proteomes" id="UP001369815"/>
    </source>
</evidence>
<keyword evidence="4" id="KW-1185">Reference proteome</keyword>
<dbReference type="InterPro" id="IPR001138">
    <property type="entry name" value="Zn2Cys6_DnaBD"/>
</dbReference>
<dbReference type="GO" id="GO:0008270">
    <property type="term" value="F:zinc ion binding"/>
    <property type="evidence" value="ECO:0007669"/>
    <property type="project" value="InterPro"/>
</dbReference>
<comment type="caution">
    <text evidence="3">The sequence shown here is derived from an EMBL/GenBank/DDBJ whole genome shotgun (WGS) entry which is preliminary data.</text>
</comment>
<dbReference type="SUPFAM" id="SSF57701">
    <property type="entry name" value="Zn2/Cys6 DNA-binding domain"/>
    <property type="match status" value="1"/>
</dbReference>
<dbReference type="Gene3D" id="4.10.240.10">
    <property type="entry name" value="Zn(2)-C6 fungal-type DNA-binding domain"/>
    <property type="match status" value="1"/>
</dbReference>
<dbReference type="GO" id="GO:0000981">
    <property type="term" value="F:DNA-binding transcription factor activity, RNA polymerase II-specific"/>
    <property type="evidence" value="ECO:0007669"/>
    <property type="project" value="InterPro"/>
</dbReference>
<reference evidence="3 4" key="1">
    <citation type="journal article" date="2024" name="Front Chem Biol">
        <title>Unveiling the potential of Daldinia eschscholtzii MFLUCC 19-0629 through bioactivity and bioinformatics studies for enhanced sustainable agriculture production.</title>
        <authorList>
            <person name="Brooks S."/>
            <person name="Weaver J.A."/>
            <person name="Klomchit A."/>
            <person name="Alharthi S.A."/>
            <person name="Onlamun T."/>
            <person name="Nurani R."/>
            <person name="Vong T.K."/>
            <person name="Alberti F."/>
            <person name="Greco C."/>
        </authorList>
    </citation>
    <scope>NUCLEOTIDE SEQUENCE [LARGE SCALE GENOMIC DNA]</scope>
    <source>
        <strain evidence="3">MFLUCC 19-0629</strain>
    </source>
</reference>
<organism evidence="3 4">
    <name type="scientific">Daldinia eschscholtzii</name>
    <dbReference type="NCBI Taxonomy" id="292717"/>
    <lineage>
        <taxon>Eukaryota</taxon>
        <taxon>Fungi</taxon>
        <taxon>Dikarya</taxon>
        <taxon>Ascomycota</taxon>
        <taxon>Pezizomycotina</taxon>
        <taxon>Sordariomycetes</taxon>
        <taxon>Xylariomycetidae</taxon>
        <taxon>Xylariales</taxon>
        <taxon>Hypoxylaceae</taxon>
        <taxon>Daldinia</taxon>
    </lineage>
</organism>
<dbReference type="EMBL" id="JBANMG010000010">
    <property type="protein sequence ID" value="KAK6948456.1"/>
    <property type="molecule type" value="Genomic_DNA"/>
</dbReference>
<keyword evidence="1" id="KW-0539">Nucleus</keyword>
<feature type="domain" description="Zn(2)-C6 fungal-type" evidence="2">
    <location>
        <begin position="12"/>
        <end position="42"/>
    </location>
</feature>
<name>A0AAX6M7R6_9PEZI</name>
<dbReference type="PROSITE" id="PS50048">
    <property type="entry name" value="ZN2_CY6_FUNGAL_2"/>
    <property type="match status" value="1"/>
</dbReference>
<gene>
    <name evidence="3" type="ORF">Daesc_010222</name>
</gene>
<dbReference type="SMART" id="SM00066">
    <property type="entry name" value="GAL4"/>
    <property type="match status" value="1"/>
</dbReference>
<evidence type="ECO:0000256" key="1">
    <source>
        <dbReference type="ARBA" id="ARBA00023242"/>
    </source>
</evidence>
<dbReference type="Proteomes" id="UP001369815">
    <property type="component" value="Unassembled WGS sequence"/>
</dbReference>
<proteinExistence type="predicted"/>
<accession>A0AAX6M7R6</accession>
<protein>
    <recommendedName>
        <fullName evidence="2">Zn(2)-C6 fungal-type domain-containing protein</fullName>
    </recommendedName>
</protein>
<evidence type="ECO:0000259" key="2">
    <source>
        <dbReference type="PROSITE" id="PS50048"/>
    </source>
</evidence>
<dbReference type="CDD" id="cd00067">
    <property type="entry name" value="GAL4"/>
    <property type="match status" value="1"/>
</dbReference>
<evidence type="ECO:0000313" key="3">
    <source>
        <dbReference type="EMBL" id="KAK6948456.1"/>
    </source>
</evidence>
<sequence length="293" mass="32710">MAPRGSSSRQKSCNGCVRSKRRCDQRLPACSNCTKKRRLCIYGRQSDTRLHSNPAGVSTGLDSLDSSLPMSYGDSLILDDSGARTAIESDVDIPLDDTIQLDDTFESLLDSINGNEFNDMLGPSDFVRQDTQIVSIPRTDTPSWILQLFSVCVLYANQTEATRGLVLKILHKNVQDLITTGNIVSLTPREKLARVHALIAYQTIRMLDGDVSLGQQADNDVTLLEAWNGELCKMRDNLEDMAELDATAIPNKPPESWERWLFAESVRRTYMICAALIHFWGLLKGRRIACKIT</sequence>
<dbReference type="AlphaFoldDB" id="A0AAX6M7R6"/>